<dbReference type="Proteomes" id="UP000789595">
    <property type="component" value="Unassembled WGS sequence"/>
</dbReference>
<evidence type="ECO:0000256" key="3">
    <source>
        <dbReference type="ARBA" id="ARBA00022723"/>
    </source>
</evidence>
<dbReference type="GO" id="GO:0006772">
    <property type="term" value="P:thiamine metabolic process"/>
    <property type="evidence" value="ECO:0007669"/>
    <property type="project" value="TreeGrafter"/>
</dbReference>
<comment type="cofactor">
    <cofactor evidence="1">
        <name>Mn(2+)</name>
        <dbReference type="ChEBI" id="CHEBI:29035"/>
    </cofactor>
</comment>
<keyword evidence="15" id="KW-1185">Reference proteome</keyword>
<keyword evidence="6" id="KW-0460">Magnesium</keyword>
<keyword evidence="5" id="KW-0378">Hydrolase</keyword>
<dbReference type="PANTHER" id="PTHR34699">
    <property type="match status" value="1"/>
</dbReference>
<proteinExistence type="predicted"/>
<evidence type="ECO:0000259" key="13">
    <source>
        <dbReference type="Pfam" id="PF01931"/>
    </source>
</evidence>
<evidence type="ECO:0000256" key="7">
    <source>
        <dbReference type="ARBA" id="ARBA00023080"/>
    </source>
</evidence>
<evidence type="ECO:0000256" key="8">
    <source>
        <dbReference type="ARBA" id="ARBA00023211"/>
    </source>
</evidence>
<dbReference type="Pfam" id="PF01931">
    <property type="entry name" value="NTPase_I-T"/>
    <property type="match status" value="1"/>
</dbReference>
<comment type="cofactor">
    <cofactor evidence="2">
        <name>Mg(2+)</name>
        <dbReference type="ChEBI" id="CHEBI:18420"/>
    </cofactor>
</comment>
<evidence type="ECO:0000256" key="5">
    <source>
        <dbReference type="ARBA" id="ARBA00022801"/>
    </source>
</evidence>
<dbReference type="EMBL" id="CAKKNE010000004">
    <property type="protein sequence ID" value="CAH0374702.1"/>
    <property type="molecule type" value="Genomic_DNA"/>
</dbReference>
<keyword evidence="7" id="KW-0546">Nucleotide metabolism</keyword>
<comment type="catalytic activity">
    <reaction evidence="10">
        <text>ITP + H2O = IDP + phosphate + H(+)</text>
        <dbReference type="Rhea" id="RHEA:28330"/>
        <dbReference type="ChEBI" id="CHEBI:15377"/>
        <dbReference type="ChEBI" id="CHEBI:15378"/>
        <dbReference type="ChEBI" id="CHEBI:43474"/>
        <dbReference type="ChEBI" id="CHEBI:58280"/>
        <dbReference type="ChEBI" id="CHEBI:61402"/>
        <dbReference type="EC" id="3.6.1.73"/>
    </reaction>
</comment>
<dbReference type="InterPro" id="IPR029001">
    <property type="entry name" value="ITPase-like_fam"/>
</dbReference>
<evidence type="ECO:0000313" key="14">
    <source>
        <dbReference type="EMBL" id="CAH0374702.1"/>
    </source>
</evidence>
<comment type="catalytic activity">
    <reaction evidence="11">
        <text>XTP + H2O = XDP + phosphate + H(+)</text>
        <dbReference type="Rhea" id="RHEA:28406"/>
        <dbReference type="ChEBI" id="CHEBI:15377"/>
        <dbReference type="ChEBI" id="CHEBI:15378"/>
        <dbReference type="ChEBI" id="CHEBI:43474"/>
        <dbReference type="ChEBI" id="CHEBI:59884"/>
        <dbReference type="ChEBI" id="CHEBI:61314"/>
        <dbReference type="EC" id="3.6.1.73"/>
    </reaction>
</comment>
<evidence type="ECO:0000256" key="2">
    <source>
        <dbReference type="ARBA" id="ARBA00001946"/>
    </source>
</evidence>
<gene>
    <name evidence="14" type="ORF">PECAL_4P20010</name>
</gene>
<sequence>MSTTPQKRATQHTPFSPRPKAQTPRTPKTPGAASPTKRGARTAGPGRFSRAGVQLTKAGVAFGDAFKALGQAVGALVTAPPASSAKAQFHTVVIGSENPVKVGAVTAVVADYPEVIRPGTVLESVTVPSGVPAQPVGLAVVVSGARRRARNAHEAAGGGSRTLAFGIESGLIEVPRESTEHKLARYFDVCVVALYDGGHMTLGLSCAFQIPPAIAAKVMGDEAMDLSEATVAAGYSKDGAIGSKGGLIGALTRGRVTRRDYTIQAIRMALTEREPRASRGLPAASLRNTVAVTEA</sequence>
<evidence type="ECO:0000313" key="15">
    <source>
        <dbReference type="Proteomes" id="UP000789595"/>
    </source>
</evidence>
<dbReference type="GO" id="GO:0103023">
    <property type="term" value="F:ITPase activity"/>
    <property type="evidence" value="ECO:0007669"/>
    <property type="project" value="UniProtKB-EC"/>
</dbReference>
<evidence type="ECO:0000256" key="1">
    <source>
        <dbReference type="ARBA" id="ARBA00001936"/>
    </source>
</evidence>
<dbReference type="InterPro" id="IPR026533">
    <property type="entry name" value="NTPase/PRRC1"/>
</dbReference>
<organism evidence="14 15">
    <name type="scientific">Pelagomonas calceolata</name>
    <dbReference type="NCBI Taxonomy" id="35677"/>
    <lineage>
        <taxon>Eukaryota</taxon>
        <taxon>Sar</taxon>
        <taxon>Stramenopiles</taxon>
        <taxon>Ochrophyta</taxon>
        <taxon>Pelagophyceae</taxon>
        <taxon>Pelagomonadales</taxon>
        <taxon>Pelagomonadaceae</taxon>
        <taxon>Pelagomonas</taxon>
    </lineage>
</organism>
<dbReference type="AlphaFoldDB" id="A0A8J2SUX5"/>
<evidence type="ECO:0000256" key="10">
    <source>
        <dbReference type="ARBA" id="ARBA00048174"/>
    </source>
</evidence>
<dbReference type="PANTHER" id="PTHR34699:SF2">
    <property type="entry name" value="NON-CANONICAL PURINE NTP PHOSPHATASE_PRRC1 DOMAIN-CONTAINING PROTEIN"/>
    <property type="match status" value="1"/>
</dbReference>
<dbReference type="InterPro" id="IPR050299">
    <property type="entry name" value="YjjX_NTPase"/>
</dbReference>
<comment type="caution">
    <text evidence="14">The sequence shown here is derived from an EMBL/GenBank/DDBJ whole genome shotgun (WGS) entry which is preliminary data.</text>
</comment>
<reference evidence="14" key="1">
    <citation type="submission" date="2021-11" db="EMBL/GenBank/DDBJ databases">
        <authorList>
            <consortium name="Genoscope - CEA"/>
            <person name="William W."/>
        </authorList>
    </citation>
    <scope>NUCLEOTIDE SEQUENCE</scope>
</reference>
<dbReference type="EC" id="3.6.1.73" evidence="9"/>
<dbReference type="GO" id="GO:0000166">
    <property type="term" value="F:nucleotide binding"/>
    <property type="evidence" value="ECO:0007669"/>
    <property type="project" value="UniProtKB-KW"/>
</dbReference>
<evidence type="ECO:0000256" key="11">
    <source>
        <dbReference type="ARBA" id="ARBA00048781"/>
    </source>
</evidence>
<dbReference type="SUPFAM" id="SSF52972">
    <property type="entry name" value="ITPase-like"/>
    <property type="match status" value="1"/>
</dbReference>
<keyword evidence="3" id="KW-0479">Metal-binding</keyword>
<evidence type="ECO:0000256" key="12">
    <source>
        <dbReference type="SAM" id="MobiDB-lite"/>
    </source>
</evidence>
<keyword evidence="8" id="KW-0464">Manganese</keyword>
<evidence type="ECO:0000256" key="6">
    <source>
        <dbReference type="ARBA" id="ARBA00022842"/>
    </source>
</evidence>
<name>A0A8J2SUX5_9STRA</name>
<evidence type="ECO:0000256" key="4">
    <source>
        <dbReference type="ARBA" id="ARBA00022741"/>
    </source>
</evidence>
<dbReference type="Gene3D" id="3.90.950.10">
    <property type="match status" value="1"/>
</dbReference>
<protein>
    <recommendedName>
        <fullName evidence="9">inosine/xanthosine triphosphatase</fullName>
        <ecNumber evidence="9">3.6.1.73</ecNumber>
    </recommendedName>
</protein>
<keyword evidence="4" id="KW-0547">Nucleotide-binding</keyword>
<dbReference type="GO" id="GO:0009117">
    <property type="term" value="P:nucleotide metabolic process"/>
    <property type="evidence" value="ECO:0007669"/>
    <property type="project" value="UniProtKB-KW"/>
</dbReference>
<feature type="domain" description="Non-canonical purine NTP phosphatase/PRRC1" evidence="13">
    <location>
        <begin position="95"/>
        <end position="272"/>
    </location>
</feature>
<evidence type="ECO:0000256" key="9">
    <source>
        <dbReference type="ARBA" id="ARBA00038901"/>
    </source>
</evidence>
<feature type="region of interest" description="Disordered" evidence="12">
    <location>
        <begin position="1"/>
        <end position="48"/>
    </location>
</feature>
<dbReference type="OrthoDB" id="300709at2759"/>
<feature type="compositionally biased region" description="Polar residues" evidence="12">
    <location>
        <begin position="1"/>
        <end position="14"/>
    </location>
</feature>
<dbReference type="GO" id="GO:0046872">
    <property type="term" value="F:metal ion binding"/>
    <property type="evidence" value="ECO:0007669"/>
    <property type="project" value="UniProtKB-KW"/>
</dbReference>
<accession>A0A8J2SUX5</accession>